<dbReference type="Gene3D" id="3.40.50.11660">
    <property type="entry name" value="Glycosyl transferase family 10, C-terminal domain"/>
    <property type="match status" value="1"/>
</dbReference>
<evidence type="ECO:0000256" key="6">
    <source>
        <dbReference type="SAM" id="MobiDB-lite"/>
    </source>
</evidence>
<dbReference type="GO" id="GO:0046920">
    <property type="term" value="F:alpha-(1-&gt;3)-fucosyltransferase activity"/>
    <property type="evidence" value="ECO:0007669"/>
    <property type="project" value="TreeGrafter"/>
</dbReference>
<evidence type="ECO:0000256" key="5">
    <source>
        <dbReference type="RuleBase" id="RU003832"/>
    </source>
</evidence>
<keyword evidence="3 5" id="KW-0328">Glycosyltransferase</keyword>
<evidence type="ECO:0000256" key="4">
    <source>
        <dbReference type="ARBA" id="ARBA00022679"/>
    </source>
</evidence>
<feature type="compositionally biased region" description="Polar residues" evidence="6">
    <location>
        <begin position="51"/>
        <end position="60"/>
    </location>
</feature>
<comment type="similarity">
    <text evidence="2 5">Belongs to the glycosyltransferase 10 family.</text>
</comment>
<dbReference type="PANTHER" id="PTHR11929">
    <property type="entry name" value="ALPHA- 1,3 -FUCOSYLTRANSFERASE"/>
    <property type="match status" value="1"/>
</dbReference>
<keyword evidence="5" id="KW-0333">Golgi apparatus</keyword>
<keyword evidence="5" id="KW-0812">Transmembrane</keyword>
<proteinExistence type="inferred from homology"/>
<dbReference type="InterPro" id="IPR001503">
    <property type="entry name" value="Glyco_trans_10"/>
</dbReference>
<dbReference type="SUPFAM" id="SSF53756">
    <property type="entry name" value="UDP-Glycosyltransferase/glycogen phosphorylase"/>
    <property type="match status" value="1"/>
</dbReference>
<comment type="pathway">
    <text evidence="1">Protein modification; protein glycosylation.</text>
</comment>
<evidence type="ECO:0000313" key="8">
    <source>
        <dbReference type="EMBL" id="SZX76860.1"/>
    </source>
</evidence>
<organism evidence="8 9">
    <name type="scientific">Tetradesmus obliquus</name>
    <name type="common">Green alga</name>
    <name type="synonym">Acutodesmus obliquus</name>
    <dbReference type="NCBI Taxonomy" id="3088"/>
    <lineage>
        <taxon>Eukaryota</taxon>
        <taxon>Viridiplantae</taxon>
        <taxon>Chlorophyta</taxon>
        <taxon>core chlorophytes</taxon>
        <taxon>Chlorophyceae</taxon>
        <taxon>CS clade</taxon>
        <taxon>Sphaeropleales</taxon>
        <taxon>Scenedesmaceae</taxon>
        <taxon>Tetradesmus</taxon>
    </lineage>
</organism>
<dbReference type="Pfam" id="PF00852">
    <property type="entry name" value="Glyco_transf_10"/>
    <property type="match status" value="1"/>
</dbReference>
<comment type="subcellular location">
    <subcellularLocation>
        <location evidence="5">Golgi apparatus</location>
        <location evidence="5">Golgi stack membrane</location>
        <topology evidence="5">Single-pass type II membrane protein</topology>
    </subcellularLocation>
</comment>
<keyword evidence="4 5" id="KW-0808">Transferase</keyword>
<dbReference type="AlphaFoldDB" id="A0A383WHD6"/>
<keyword evidence="5" id="KW-0472">Membrane</keyword>
<dbReference type="EC" id="2.4.1.-" evidence="5"/>
<dbReference type="PANTHER" id="PTHR11929:SF194">
    <property type="entry name" value="ALPHA-(1,3)-FUCOSYLTRANSFERASE 10"/>
    <property type="match status" value="1"/>
</dbReference>
<feature type="domain" description="Fucosyltransferase C-terminal" evidence="7">
    <location>
        <begin position="248"/>
        <end position="430"/>
    </location>
</feature>
<feature type="region of interest" description="Disordered" evidence="6">
    <location>
        <begin position="51"/>
        <end position="78"/>
    </location>
</feature>
<evidence type="ECO:0000256" key="2">
    <source>
        <dbReference type="ARBA" id="ARBA00008919"/>
    </source>
</evidence>
<dbReference type="GO" id="GO:0032580">
    <property type="term" value="C:Golgi cisterna membrane"/>
    <property type="evidence" value="ECO:0007669"/>
    <property type="project" value="UniProtKB-SubCell"/>
</dbReference>
<sequence length="469" mass="51733">MPPPAGKTPAAWPAYIKLLPLLAVLLYLAVISRFPTVTQVKWQAPASVITPGSETHTARTAAQAGGNSSSSNSSSSSNAALLEAAKQPVVIGLQRSGQWPFWQAMHAPQRISDIGVRAKTNMQGPAMDAAHPDWHELNCTCQGVPIDCVFTMNASRFATADGMYIHTPGTREASGIPPRQHPKQIRFAVSLESAAYYNWIDDPHYMCNYESEATYRSCSQVQSTMHHETQHDFVTGTNMVHAPELPYEQKQDGVAYINSNCGSPSGRAKIMAEWVTLPNARVAVHAFGTCSNNKPWPEEQGRKLSKREVFQRYKFCVAMENSISFDYITEKIWDALSSGCVPIYKGSSNILDIMPEPQAVIIYGQGGNASTVAELDALVADIMADRSRYERMLAWKHKPLHQLSPGYQRYHAMLQGGTNECRMCAHIVQRRLSGDFLRAATCLWNQTWLKQAGQVFQNVTCPGDVSAPA</sequence>
<keyword evidence="9" id="KW-1185">Reference proteome</keyword>
<evidence type="ECO:0000256" key="3">
    <source>
        <dbReference type="ARBA" id="ARBA00022676"/>
    </source>
</evidence>
<dbReference type="InterPro" id="IPR055270">
    <property type="entry name" value="Glyco_tran_10_C"/>
</dbReference>
<reference evidence="8 9" key="1">
    <citation type="submission" date="2016-10" db="EMBL/GenBank/DDBJ databases">
        <authorList>
            <person name="Cai Z."/>
        </authorList>
    </citation>
    <scope>NUCLEOTIDE SEQUENCE [LARGE SCALE GENOMIC DNA]</scope>
</reference>
<dbReference type="STRING" id="3088.A0A383WHD6"/>
<evidence type="ECO:0000256" key="1">
    <source>
        <dbReference type="ARBA" id="ARBA00004922"/>
    </source>
</evidence>
<gene>
    <name evidence="8" type="ORF">BQ4739_LOCUS17227</name>
</gene>
<protein>
    <recommendedName>
        <fullName evidence="5">Fucosyltransferase</fullName>
        <ecNumber evidence="5">2.4.1.-</ecNumber>
    </recommendedName>
</protein>
<evidence type="ECO:0000313" key="9">
    <source>
        <dbReference type="Proteomes" id="UP000256970"/>
    </source>
</evidence>
<feature type="transmembrane region" description="Helical" evidence="5">
    <location>
        <begin position="12"/>
        <end position="31"/>
    </location>
</feature>
<name>A0A383WHD6_TETOB</name>
<dbReference type="UniPathway" id="UPA00378"/>
<dbReference type="Proteomes" id="UP000256970">
    <property type="component" value="Unassembled WGS sequence"/>
</dbReference>
<feature type="compositionally biased region" description="Low complexity" evidence="6">
    <location>
        <begin position="67"/>
        <end position="78"/>
    </location>
</feature>
<accession>A0A383WHD6</accession>
<dbReference type="InterPro" id="IPR038577">
    <property type="entry name" value="GT10-like_C_sf"/>
</dbReference>
<evidence type="ECO:0000259" key="7">
    <source>
        <dbReference type="Pfam" id="PF00852"/>
    </source>
</evidence>
<dbReference type="EMBL" id="FNXT01001268">
    <property type="protein sequence ID" value="SZX76860.1"/>
    <property type="molecule type" value="Genomic_DNA"/>
</dbReference>
<keyword evidence="5" id="KW-1133">Transmembrane helix</keyword>